<evidence type="ECO:0000313" key="3">
    <source>
        <dbReference type="EMBL" id="NIA67670.1"/>
    </source>
</evidence>
<evidence type="ECO:0000259" key="2">
    <source>
        <dbReference type="Pfam" id="PF00892"/>
    </source>
</evidence>
<feature type="transmembrane region" description="Helical" evidence="1">
    <location>
        <begin position="12"/>
        <end position="36"/>
    </location>
</feature>
<feature type="domain" description="EamA" evidence="2">
    <location>
        <begin position="14"/>
        <end position="146"/>
    </location>
</feature>
<feature type="transmembrane region" description="Helical" evidence="1">
    <location>
        <begin position="102"/>
        <end position="123"/>
    </location>
</feature>
<dbReference type="AlphaFoldDB" id="A0A967EX47"/>
<feature type="transmembrane region" description="Helical" evidence="1">
    <location>
        <begin position="130"/>
        <end position="146"/>
    </location>
</feature>
<feature type="transmembrane region" description="Helical" evidence="1">
    <location>
        <begin position="287"/>
        <end position="304"/>
    </location>
</feature>
<protein>
    <submittedName>
        <fullName evidence="3">DMT family transporter</fullName>
    </submittedName>
</protein>
<comment type="caution">
    <text evidence="3">The sequence shown here is derived from an EMBL/GenBank/DDBJ whole genome shotgun (WGS) entry which is preliminary data.</text>
</comment>
<dbReference type="PANTHER" id="PTHR22911">
    <property type="entry name" value="ACYL-MALONYL CONDENSING ENZYME-RELATED"/>
    <property type="match status" value="1"/>
</dbReference>
<accession>A0A967EX47</accession>
<dbReference type="PANTHER" id="PTHR22911:SF135">
    <property type="entry name" value="BLR4310 PROTEIN"/>
    <property type="match status" value="1"/>
</dbReference>
<dbReference type="Proteomes" id="UP000761264">
    <property type="component" value="Unassembled WGS sequence"/>
</dbReference>
<keyword evidence="1" id="KW-1133">Transmembrane helix</keyword>
<feature type="transmembrane region" description="Helical" evidence="1">
    <location>
        <begin position="42"/>
        <end position="64"/>
    </location>
</feature>
<gene>
    <name evidence="3" type="ORF">HBA54_03620</name>
</gene>
<keyword evidence="1" id="KW-0472">Membrane</keyword>
<dbReference type="InterPro" id="IPR000620">
    <property type="entry name" value="EamA_dom"/>
</dbReference>
<dbReference type="GO" id="GO:0016020">
    <property type="term" value="C:membrane"/>
    <property type="evidence" value="ECO:0007669"/>
    <property type="project" value="InterPro"/>
</dbReference>
<proteinExistence type="predicted"/>
<reference evidence="3" key="1">
    <citation type="submission" date="2020-03" db="EMBL/GenBank/DDBJ databases">
        <title>Genome of Pelagibius litoralis DSM 21314T.</title>
        <authorList>
            <person name="Wang G."/>
        </authorList>
    </citation>
    <scope>NUCLEOTIDE SEQUENCE</scope>
    <source>
        <strain evidence="3">DSM 21314</strain>
    </source>
</reference>
<dbReference type="InterPro" id="IPR037185">
    <property type="entry name" value="EmrE-like"/>
</dbReference>
<keyword evidence="4" id="KW-1185">Reference proteome</keyword>
<feature type="transmembrane region" description="Helical" evidence="1">
    <location>
        <begin position="76"/>
        <end position="96"/>
    </location>
</feature>
<feature type="transmembrane region" description="Helical" evidence="1">
    <location>
        <begin position="152"/>
        <end position="173"/>
    </location>
</feature>
<name>A0A967EX47_9PROT</name>
<sequence length="319" mass="33695">MSQSGAVRPEAVLLGCSMIVAAVFMVSLGDALVKWVSADLSLWQVFVTRSLLAIPLCLLLLRFLGQPLTVAPGNAGWVFLRCLLQVMMWITFYIALPDLSLPVAAAALYTAPLFITLFSSLLIGEAVGRRRGCAIVLGFAGVLFVIRPGSDAFSYATLLPILSAACYALAMIITRGKCAAENPFVLALCLSALLLLFGVAGSGGIALLGLESRDIAANPFLLGPWSSMGGQDWALLAVLSILLVGASAAAAKAYQSAPPATVATFDYSYLLFAIFWGVLFFSELPDGTTLVGMIMIGGAGLLVIRRGRRRRMPLAENAD</sequence>
<evidence type="ECO:0000256" key="1">
    <source>
        <dbReference type="SAM" id="Phobius"/>
    </source>
</evidence>
<keyword evidence="1" id="KW-0812">Transmembrane</keyword>
<dbReference type="Pfam" id="PF00892">
    <property type="entry name" value="EamA"/>
    <property type="match status" value="1"/>
</dbReference>
<dbReference type="SUPFAM" id="SSF103481">
    <property type="entry name" value="Multidrug resistance efflux transporter EmrE"/>
    <property type="match status" value="2"/>
</dbReference>
<feature type="transmembrane region" description="Helical" evidence="1">
    <location>
        <begin position="185"/>
        <end position="210"/>
    </location>
</feature>
<evidence type="ECO:0000313" key="4">
    <source>
        <dbReference type="Proteomes" id="UP000761264"/>
    </source>
</evidence>
<dbReference type="RefSeq" id="WP_167221444.1">
    <property type="nucleotide sequence ID" value="NZ_JAAQPH010000002.1"/>
</dbReference>
<feature type="transmembrane region" description="Helical" evidence="1">
    <location>
        <begin position="262"/>
        <end position="281"/>
    </location>
</feature>
<feature type="transmembrane region" description="Helical" evidence="1">
    <location>
        <begin position="230"/>
        <end position="250"/>
    </location>
</feature>
<organism evidence="3 4">
    <name type="scientific">Pelagibius litoralis</name>
    <dbReference type="NCBI Taxonomy" id="374515"/>
    <lineage>
        <taxon>Bacteria</taxon>
        <taxon>Pseudomonadati</taxon>
        <taxon>Pseudomonadota</taxon>
        <taxon>Alphaproteobacteria</taxon>
        <taxon>Rhodospirillales</taxon>
        <taxon>Rhodovibrionaceae</taxon>
        <taxon>Pelagibius</taxon>
    </lineage>
</organism>
<dbReference type="EMBL" id="JAAQPH010000002">
    <property type="protein sequence ID" value="NIA67670.1"/>
    <property type="molecule type" value="Genomic_DNA"/>
</dbReference>